<sequence>MERAPPTAMMREMMMSMKLWKAVILLRRDGATEKMGLWERKRVAKRGAGISVSNVPHPDLSKDDVVEGAIIVKDKSTIPNVGIEASQGVPANTQPNPVLKSNEEDDDQGTLRDLRTRERHSKNRSDYPSEARMNFTMCCQIIFTNSSSDDSLAEIGIDDFDDASDHLLNHANKILMCSGQLSRTSLEVVMSVFMGGIVMGQTDDANIGQPNVITSRATPEVVAPTIQCHITQAKGVVGIQGTLVATAVTSLGVFSVNFLDIDQPNSQSQSQRSVSSSTTRSRRRATDPPKSQTPFFKQASLRI</sequence>
<dbReference type="Proteomes" id="UP001168877">
    <property type="component" value="Unassembled WGS sequence"/>
</dbReference>
<evidence type="ECO:0000256" key="1">
    <source>
        <dbReference type="SAM" id="MobiDB-lite"/>
    </source>
</evidence>
<feature type="region of interest" description="Disordered" evidence="1">
    <location>
        <begin position="82"/>
        <end position="128"/>
    </location>
</feature>
<evidence type="ECO:0000313" key="3">
    <source>
        <dbReference type="Proteomes" id="UP001168877"/>
    </source>
</evidence>
<protein>
    <submittedName>
        <fullName evidence="2">Uncharacterized protein</fullName>
    </submittedName>
</protein>
<feature type="region of interest" description="Disordered" evidence="1">
    <location>
        <begin position="264"/>
        <end position="303"/>
    </location>
</feature>
<comment type="caution">
    <text evidence="2">The sequence shown here is derived from an EMBL/GenBank/DDBJ whole genome shotgun (WGS) entry which is preliminary data.</text>
</comment>
<feature type="compositionally biased region" description="Low complexity" evidence="1">
    <location>
        <begin position="266"/>
        <end position="279"/>
    </location>
</feature>
<reference evidence="2" key="1">
    <citation type="journal article" date="2022" name="Plant J.">
        <title>Strategies of tolerance reflected in two North American maple genomes.</title>
        <authorList>
            <person name="McEvoy S.L."/>
            <person name="Sezen U.U."/>
            <person name="Trouern-Trend A."/>
            <person name="McMahon S.M."/>
            <person name="Schaberg P.G."/>
            <person name="Yang J."/>
            <person name="Wegrzyn J.L."/>
            <person name="Swenson N.G."/>
        </authorList>
    </citation>
    <scope>NUCLEOTIDE SEQUENCE</scope>
    <source>
        <strain evidence="2">NS2018</strain>
    </source>
</reference>
<dbReference type="AlphaFoldDB" id="A0AA39VS17"/>
<dbReference type="EMBL" id="JAUESC010000381">
    <property type="protein sequence ID" value="KAK0590457.1"/>
    <property type="molecule type" value="Genomic_DNA"/>
</dbReference>
<accession>A0AA39VS17</accession>
<organism evidence="2 3">
    <name type="scientific">Acer saccharum</name>
    <name type="common">Sugar maple</name>
    <dbReference type="NCBI Taxonomy" id="4024"/>
    <lineage>
        <taxon>Eukaryota</taxon>
        <taxon>Viridiplantae</taxon>
        <taxon>Streptophyta</taxon>
        <taxon>Embryophyta</taxon>
        <taxon>Tracheophyta</taxon>
        <taxon>Spermatophyta</taxon>
        <taxon>Magnoliopsida</taxon>
        <taxon>eudicotyledons</taxon>
        <taxon>Gunneridae</taxon>
        <taxon>Pentapetalae</taxon>
        <taxon>rosids</taxon>
        <taxon>malvids</taxon>
        <taxon>Sapindales</taxon>
        <taxon>Sapindaceae</taxon>
        <taxon>Hippocastanoideae</taxon>
        <taxon>Acereae</taxon>
        <taxon>Acer</taxon>
    </lineage>
</organism>
<gene>
    <name evidence="2" type="ORF">LWI29_027410</name>
</gene>
<evidence type="ECO:0000313" key="2">
    <source>
        <dbReference type="EMBL" id="KAK0590457.1"/>
    </source>
</evidence>
<proteinExistence type="predicted"/>
<name>A0AA39VS17_ACESA</name>
<reference evidence="2" key="2">
    <citation type="submission" date="2023-06" db="EMBL/GenBank/DDBJ databases">
        <authorList>
            <person name="Swenson N.G."/>
            <person name="Wegrzyn J.L."/>
            <person name="Mcevoy S.L."/>
        </authorList>
    </citation>
    <scope>NUCLEOTIDE SEQUENCE</scope>
    <source>
        <strain evidence="2">NS2018</strain>
        <tissue evidence="2">Leaf</tissue>
    </source>
</reference>
<keyword evidence="3" id="KW-1185">Reference proteome</keyword>